<protein>
    <submittedName>
        <fullName evidence="4">Cytoskeleton protein RodZ</fullName>
    </submittedName>
</protein>
<dbReference type="GO" id="GO:0003677">
    <property type="term" value="F:DNA binding"/>
    <property type="evidence" value="ECO:0007669"/>
    <property type="project" value="InterPro"/>
</dbReference>
<dbReference type="KEGG" id="micc:AUP74_01850"/>
<feature type="region of interest" description="Disordered" evidence="1">
    <location>
        <begin position="1"/>
        <end position="25"/>
    </location>
</feature>
<dbReference type="PANTHER" id="PTHR34475">
    <property type="match status" value="1"/>
</dbReference>
<reference evidence="5" key="1">
    <citation type="submission" date="2016-01" db="EMBL/GenBank/DDBJ databases">
        <title>Complete genome sequence of Microbulbifer sp. CCB-MM1, a halophile isolated from Matang Mangrove Forest, Perak.</title>
        <authorList>
            <person name="Moh T.H."/>
            <person name="Dinesh B."/>
            <person name="Lau N.-S."/>
            <person name="Go F."/>
            <person name="Alexander Chong S.-C."/>
        </authorList>
    </citation>
    <scope>NUCLEOTIDE SEQUENCE [LARGE SCALE GENOMIC DNA]</scope>
    <source>
        <strain evidence="5">CCB-MM1</strain>
    </source>
</reference>
<dbReference type="Proteomes" id="UP000095672">
    <property type="component" value="Chromosome"/>
</dbReference>
<keyword evidence="2" id="KW-0472">Membrane</keyword>
<feature type="compositionally biased region" description="Polar residues" evidence="1">
    <location>
        <begin position="1"/>
        <end position="15"/>
    </location>
</feature>
<dbReference type="STRING" id="1769779.AUP74_01850"/>
<organism evidence="4 5">
    <name type="scientific">Microbulbifer aggregans</name>
    <dbReference type="NCBI Taxonomy" id="1769779"/>
    <lineage>
        <taxon>Bacteria</taxon>
        <taxon>Pseudomonadati</taxon>
        <taxon>Pseudomonadota</taxon>
        <taxon>Gammaproteobacteria</taxon>
        <taxon>Cellvibrionales</taxon>
        <taxon>Microbulbiferaceae</taxon>
        <taxon>Microbulbifer</taxon>
    </lineage>
</organism>
<evidence type="ECO:0000313" key="4">
    <source>
        <dbReference type="EMBL" id="AOS97281.1"/>
    </source>
</evidence>
<evidence type="ECO:0000259" key="3">
    <source>
        <dbReference type="Pfam" id="PF13464"/>
    </source>
</evidence>
<dbReference type="InterPro" id="IPR025194">
    <property type="entry name" value="RodZ-like_C"/>
</dbReference>
<keyword evidence="5" id="KW-1185">Reference proteome</keyword>
<keyword evidence="2" id="KW-1133">Transmembrane helix</keyword>
<dbReference type="CDD" id="cd00093">
    <property type="entry name" value="HTH_XRE"/>
    <property type="match status" value="1"/>
</dbReference>
<dbReference type="AlphaFoldDB" id="A0A1C9W801"/>
<feature type="transmembrane region" description="Helical" evidence="2">
    <location>
        <begin position="122"/>
        <end position="142"/>
    </location>
</feature>
<evidence type="ECO:0000313" key="5">
    <source>
        <dbReference type="Proteomes" id="UP000095672"/>
    </source>
</evidence>
<accession>A0A1C9W801</accession>
<dbReference type="InterPro" id="IPR001387">
    <property type="entry name" value="Cro/C1-type_HTH"/>
</dbReference>
<dbReference type="Pfam" id="PF13464">
    <property type="entry name" value="RodZ_C"/>
    <property type="match status" value="1"/>
</dbReference>
<sequence length="368" mass="38256">MTDNVVENAQASAQSAAVRDEHLSPGAQLREAREAAGLTLDELSARLRMTGNKLELLERDEYDRLPSALYVRGYIRNACKELAVDPEPVLKAFSGYSAAEEESRAIIEHVSKGPVIDEGGKGGHGVLALVALVVVAGAFWWFQGRDLGVSSIDVDSLTAERPVEETVADSTVDDSFAGEFSEPAATAAAVPAEPVTAAAPETFESVSTDEEGGSLESVPQSFAAQSEEIGLASVEPSGETAIEETAAETAVAEKPEPVTATAASGAALETAVEPVAAVEPAAAPVTTGSVETLELSFAQEAWVEAKDASGSVLLAKLQPEGSVVVLEGQPPFSLMLGNAAATEVRFRGQVIPSDPIGGRRTRRMTVGE</sequence>
<proteinExistence type="predicted"/>
<keyword evidence="2" id="KW-0812">Transmembrane</keyword>
<evidence type="ECO:0000256" key="2">
    <source>
        <dbReference type="SAM" id="Phobius"/>
    </source>
</evidence>
<dbReference type="Gene3D" id="1.10.260.40">
    <property type="entry name" value="lambda repressor-like DNA-binding domains"/>
    <property type="match status" value="1"/>
</dbReference>
<dbReference type="OrthoDB" id="9790252at2"/>
<dbReference type="InterPro" id="IPR010982">
    <property type="entry name" value="Lambda_DNA-bd_dom_sf"/>
</dbReference>
<dbReference type="Pfam" id="PF13413">
    <property type="entry name" value="HTH_25"/>
    <property type="match status" value="1"/>
</dbReference>
<gene>
    <name evidence="4" type="primary">rodZ</name>
    <name evidence="4" type="ORF">AUP74_01850</name>
</gene>
<feature type="domain" description="Cytoskeleton protein RodZ-like C-terminal" evidence="3">
    <location>
        <begin position="294"/>
        <end position="365"/>
    </location>
</feature>
<evidence type="ECO:0000256" key="1">
    <source>
        <dbReference type="SAM" id="MobiDB-lite"/>
    </source>
</evidence>
<dbReference type="InterPro" id="IPR050400">
    <property type="entry name" value="Bact_Cytoskel_RodZ"/>
</dbReference>
<name>A0A1C9W801_9GAMM</name>
<dbReference type="EMBL" id="CP014143">
    <property type="protein sequence ID" value="AOS97281.1"/>
    <property type="molecule type" value="Genomic_DNA"/>
</dbReference>
<dbReference type="RefSeq" id="WP_069947311.1">
    <property type="nucleotide sequence ID" value="NZ_CP014143.1"/>
</dbReference>
<dbReference type="PANTHER" id="PTHR34475:SF1">
    <property type="entry name" value="CYTOSKELETON PROTEIN RODZ"/>
    <property type="match status" value="1"/>
</dbReference>